<comment type="caution">
    <text evidence="2">The sequence shown here is derived from an EMBL/GenBank/DDBJ whole genome shotgun (WGS) entry which is preliminary data.</text>
</comment>
<gene>
    <name evidence="2" type="ORF">QBC46DRAFT_375423</name>
</gene>
<evidence type="ECO:0000256" key="1">
    <source>
        <dbReference type="SAM" id="SignalP"/>
    </source>
</evidence>
<dbReference type="EMBL" id="MU853761">
    <property type="protein sequence ID" value="KAK3944124.1"/>
    <property type="molecule type" value="Genomic_DNA"/>
</dbReference>
<dbReference type="Proteomes" id="UP001303473">
    <property type="component" value="Unassembled WGS sequence"/>
</dbReference>
<reference evidence="3" key="1">
    <citation type="journal article" date="2023" name="Mol. Phylogenet. Evol.">
        <title>Genome-scale phylogeny and comparative genomics of the fungal order Sordariales.</title>
        <authorList>
            <person name="Hensen N."/>
            <person name="Bonometti L."/>
            <person name="Westerberg I."/>
            <person name="Brannstrom I.O."/>
            <person name="Guillou S."/>
            <person name="Cros-Aarteil S."/>
            <person name="Calhoun S."/>
            <person name="Haridas S."/>
            <person name="Kuo A."/>
            <person name="Mondo S."/>
            <person name="Pangilinan J."/>
            <person name="Riley R."/>
            <person name="LaButti K."/>
            <person name="Andreopoulos B."/>
            <person name="Lipzen A."/>
            <person name="Chen C."/>
            <person name="Yan M."/>
            <person name="Daum C."/>
            <person name="Ng V."/>
            <person name="Clum A."/>
            <person name="Steindorff A."/>
            <person name="Ohm R.A."/>
            <person name="Martin F."/>
            <person name="Silar P."/>
            <person name="Natvig D.O."/>
            <person name="Lalanne C."/>
            <person name="Gautier V."/>
            <person name="Ament-Velasquez S.L."/>
            <person name="Kruys A."/>
            <person name="Hutchinson M.I."/>
            <person name="Powell A.J."/>
            <person name="Barry K."/>
            <person name="Miller A.N."/>
            <person name="Grigoriev I.V."/>
            <person name="Debuchy R."/>
            <person name="Gladieux P."/>
            <person name="Hiltunen Thoren M."/>
            <person name="Johannesson H."/>
        </authorList>
    </citation>
    <scope>NUCLEOTIDE SEQUENCE [LARGE SCALE GENOMIC DNA]</scope>
    <source>
        <strain evidence="3">CBS 340.73</strain>
    </source>
</reference>
<feature type="signal peptide" evidence="1">
    <location>
        <begin position="1"/>
        <end position="20"/>
    </location>
</feature>
<feature type="chain" id="PRO_5042883869" description="Secreted protein" evidence="1">
    <location>
        <begin position="21"/>
        <end position="73"/>
    </location>
</feature>
<keyword evidence="3" id="KW-1185">Reference proteome</keyword>
<proteinExistence type="predicted"/>
<accession>A0AAN6NE80</accession>
<name>A0AAN6NE80_9PEZI</name>
<protein>
    <recommendedName>
        <fullName evidence="4">Secreted protein</fullName>
    </recommendedName>
</protein>
<organism evidence="2 3">
    <name type="scientific">Diplogelasinospora grovesii</name>
    <dbReference type="NCBI Taxonomy" id="303347"/>
    <lineage>
        <taxon>Eukaryota</taxon>
        <taxon>Fungi</taxon>
        <taxon>Dikarya</taxon>
        <taxon>Ascomycota</taxon>
        <taxon>Pezizomycotina</taxon>
        <taxon>Sordariomycetes</taxon>
        <taxon>Sordariomycetidae</taxon>
        <taxon>Sordariales</taxon>
        <taxon>Diplogelasinosporaceae</taxon>
        <taxon>Diplogelasinospora</taxon>
    </lineage>
</organism>
<sequence>MRWFWYIRMVRWLVIRLAASGDMARHGHHWHWHWQLSDKATYILAFEMPVISVRSVAKWIVSCSLRENKGEED</sequence>
<evidence type="ECO:0000313" key="2">
    <source>
        <dbReference type="EMBL" id="KAK3944124.1"/>
    </source>
</evidence>
<keyword evidence="1" id="KW-0732">Signal</keyword>
<evidence type="ECO:0000313" key="3">
    <source>
        <dbReference type="Proteomes" id="UP001303473"/>
    </source>
</evidence>
<dbReference type="AlphaFoldDB" id="A0AAN6NE80"/>
<evidence type="ECO:0008006" key="4">
    <source>
        <dbReference type="Google" id="ProtNLM"/>
    </source>
</evidence>